<sequence>MNLILGGIALVRIKFQSIHIDQIAASSSVNKGTNRIVGRRSNDKVNNGLGAVRGEGNLVQDSKHIVYDADTLDYKPRREKS</sequence>
<accession>A0A3S0BWD3</accession>
<comment type="caution">
    <text evidence="1">The sequence shown here is derived from an EMBL/GenBank/DDBJ whole genome shotgun (WGS) entry which is preliminary data.</text>
</comment>
<evidence type="ECO:0000313" key="2">
    <source>
        <dbReference type="Proteomes" id="UP000276128"/>
    </source>
</evidence>
<name>A0A3S0BWD3_9BACL</name>
<protein>
    <submittedName>
        <fullName evidence="1">Uncharacterized protein</fullName>
    </submittedName>
</protein>
<dbReference type="EMBL" id="RXHU01000025">
    <property type="protein sequence ID" value="RTE09862.1"/>
    <property type="molecule type" value="Genomic_DNA"/>
</dbReference>
<keyword evidence="2" id="KW-1185">Reference proteome</keyword>
<evidence type="ECO:0000313" key="1">
    <source>
        <dbReference type="EMBL" id="RTE09862.1"/>
    </source>
</evidence>
<proteinExistence type="predicted"/>
<dbReference type="OrthoDB" id="2666601at2"/>
<dbReference type="Proteomes" id="UP000276128">
    <property type="component" value="Unassembled WGS sequence"/>
</dbReference>
<reference evidence="1 2" key="1">
    <citation type="submission" date="2018-12" db="EMBL/GenBank/DDBJ databases">
        <title>Bacillus ochoae sp. nov., Paenibacillus whitsoniae sp. nov., Paenibacillus spiritus sp. nov. Isolated from the Mars Exploration Rover during spacecraft assembly.</title>
        <authorList>
            <person name="Seuylemezian A."/>
            <person name="Vaishampayan P."/>
        </authorList>
    </citation>
    <scope>NUCLEOTIDE SEQUENCE [LARGE SCALE GENOMIC DNA]</scope>
    <source>
        <strain evidence="1 2">MER 54</strain>
    </source>
</reference>
<organism evidence="1 2">
    <name type="scientific">Paenibacillus whitsoniae</name>
    <dbReference type="NCBI Taxonomy" id="2496558"/>
    <lineage>
        <taxon>Bacteria</taxon>
        <taxon>Bacillati</taxon>
        <taxon>Bacillota</taxon>
        <taxon>Bacilli</taxon>
        <taxon>Bacillales</taxon>
        <taxon>Paenibacillaceae</taxon>
        <taxon>Paenibacillus</taxon>
    </lineage>
</organism>
<dbReference type="RefSeq" id="WP_126141076.1">
    <property type="nucleotide sequence ID" value="NZ_RXHU01000025.1"/>
</dbReference>
<dbReference type="AlphaFoldDB" id="A0A3S0BWD3"/>
<gene>
    <name evidence="1" type="ORF">EJQ19_10015</name>
</gene>